<dbReference type="InterPro" id="IPR025159">
    <property type="entry name" value="AbiEi_N"/>
</dbReference>
<dbReference type="EMBL" id="BAAAMY010000006">
    <property type="protein sequence ID" value="GAA1924629.1"/>
    <property type="molecule type" value="Genomic_DNA"/>
</dbReference>
<gene>
    <name evidence="2" type="ORF">GCM10009737_27970</name>
</gene>
<proteinExistence type="predicted"/>
<dbReference type="Proteomes" id="UP001501612">
    <property type="component" value="Unassembled WGS sequence"/>
</dbReference>
<evidence type="ECO:0000313" key="3">
    <source>
        <dbReference type="Proteomes" id="UP001501612"/>
    </source>
</evidence>
<keyword evidence="3" id="KW-1185">Reference proteome</keyword>
<dbReference type="Pfam" id="PF13338">
    <property type="entry name" value="AbiEi_4"/>
    <property type="match status" value="1"/>
</dbReference>
<organism evidence="2 3">
    <name type="scientific">Nocardioides lentus</name>
    <dbReference type="NCBI Taxonomy" id="338077"/>
    <lineage>
        <taxon>Bacteria</taxon>
        <taxon>Bacillati</taxon>
        <taxon>Actinomycetota</taxon>
        <taxon>Actinomycetes</taxon>
        <taxon>Propionibacteriales</taxon>
        <taxon>Nocardioidaceae</taxon>
        <taxon>Nocardioides</taxon>
    </lineage>
</organism>
<evidence type="ECO:0000313" key="2">
    <source>
        <dbReference type="EMBL" id="GAA1924629.1"/>
    </source>
</evidence>
<name>A0ABN2PMT3_9ACTN</name>
<accession>A0ABN2PMT3</accession>
<protein>
    <recommendedName>
        <fullName evidence="1">AbiEi antitoxin N-terminal domain-containing protein</fullName>
    </recommendedName>
</protein>
<sequence length="275" mass="29944">MPTVETTPYLPASFPLPRDEPFTRAQALACGLGPRRLAGLCDQGLLRRPVRGVYLASEAGDSLRLRARSLSLVVPPDAVVCDRHAGWLLGAEMALAPGEHLALRPVSLFRPSGHGRVRRGLVEGGERNLRPEDVTTVHGVRVTTALRTAHDLGRVRDPRFALPAMDAVARLGHFGLPDLVAGVPRFAGMRWVSTLRAMAPLVDPRAESPPESILRMECLDAGLGFLEPQVEVWEHGALVARLDLGCADLRLAVEYDGEDWHSSPAQLAHDRARRT</sequence>
<comment type="caution">
    <text evidence="2">The sequence shown here is derived from an EMBL/GenBank/DDBJ whole genome shotgun (WGS) entry which is preliminary data.</text>
</comment>
<evidence type="ECO:0000259" key="1">
    <source>
        <dbReference type="Pfam" id="PF13338"/>
    </source>
</evidence>
<reference evidence="2 3" key="1">
    <citation type="journal article" date="2019" name="Int. J. Syst. Evol. Microbiol.">
        <title>The Global Catalogue of Microorganisms (GCM) 10K type strain sequencing project: providing services to taxonomists for standard genome sequencing and annotation.</title>
        <authorList>
            <consortium name="The Broad Institute Genomics Platform"/>
            <consortium name="The Broad Institute Genome Sequencing Center for Infectious Disease"/>
            <person name="Wu L."/>
            <person name="Ma J."/>
        </authorList>
    </citation>
    <scope>NUCLEOTIDE SEQUENCE [LARGE SCALE GENOMIC DNA]</scope>
    <source>
        <strain evidence="2 3">JCM 14046</strain>
    </source>
</reference>
<feature type="domain" description="AbiEi antitoxin N-terminal" evidence="1">
    <location>
        <begin position="22"/>
        <end position="55"/>
    </location>
</feature>
<dbReference type="RefSeq" id="WP_344008167.1">
    <property type="nucleotide sequence ID" value="NZ_BAAAMY010000006.1"/>
</dbReference>